<accession>A0A0F8XTA0</accession>
<keyword evidence="1" id="KW-0472">Membrane</keyword>
<gene>
    <name evidence="2" type="ORF">LCGC14_2984280</name>
</gene>
<name>A0A0F8XTA0_9ZZZZ</name>
<proteinExistence type="predicted"/>
<organism evidence="2">
    <name type="scientific">marine sediment metagenome</name>
    <dbReference type="NCBI Taxonomy" id="412755"/>
    <lineage>
        <taxon>unclassified sequences</taxon>
        <taxon>metagenomes</taxon>
        <taxon>ecological metagenomes</taxon>
    </lineage>
</organism>
<dbReference type="EMBL" id="LAZR01061027">
    <property type="protein sequence ID" value="KKK64430.1"/>
    <property type="molecule type" value="Genomic_DNA"/>
</dbReference>
<evidence type="ECO:0000313" key="2">
    <source>
        <dbReference type="EMBL" id="KKK64430.1"/>
    </source>
</evidence>
<sequence>MLYEKTWNVGENIHSIWVDAGDWALPFHIRMFKTNPDLFEGLVGKLLVFSISFLCFTYQIESWGFGKANETL</sequence>
<keyword evidence="1" id="KW-0812">Transmembrane</keyword>
<comment type="caution">
    <text evidence="2">The sequence shown here is derived from an EMBL/GenBank/DDBJ whole genome shotgun (WGS) entry which is preliminary data.</text>
</comment>
<evidence type="ECO:0000256" key="1">
    <source>
        <dbReference type="SAM" id="Phobius"/>
    </source>
</evidence>
<reference evidence="2" key="1">
    <citation type="journal article" date="2015" name="Nature">
        <title>Complex archaea that bridge the gap between prokaryotes and eukaryotes.</title>
        <authorList>
            <person name="Spang A."/>
            <person name="Saw J.H."/>
            <person name="Jorgensen S.L."/>
            <person name="Zaremba-Niedzwiedzka K."/>
            <person name="Martijn J."/>
            <person name="Lind A.E."/>
            <person name="van Eijk R."/>
            <person name="Schleper C."/>
            <person name="Guy L."/>
            <person name="Ettema T.J."/>
        </authorList>
    </citation>
    <scope>NUCLEOTIDE SEQUENCE</scope>
</reference>
<keyword evidence="1" id="KW-1133">Transmembrane helix</keyword>
<dbReference type="AlphaFoldDB" id="A0A0F8XTA0"/>
<feature type="transmembrane region" description="Helical" evidence="1">
    <location>
        <begin position="38"/>
        <end position="60"/>
    </location>
</feature>
<protein>
    <submittedName>
        <fullName evidence="2">Uncharacterized protein</fullName>
    </submittedName>
</protein>